<organism evidence="2 3">
    <name type="scientific">Chelatococcus caeni</name>
    <dbReference type="NCBI Taxonomy" id="1348468"/>
    <lineage>
        <taxon>Bacteria</taxon>
        <taxon>Pseudomonadati</taxon>
        <taxon>Pseudomonadota</taxon>
        <taxon>Alphaproteobacteria</taxon>
        <taxon>Hyphomicrobiales</taxon>
        <taxon>Chelatococcaceae</taxon>
        <taxon>Chelatococcus</taxon>
    </lineage>
</organism>
<dbReference type="InterPro" id="IPR050336">
    <property type="entry name" value="Chromosome_partition/occlusion"/>
</dbReference>
<keyword evidence="3" id="KW-1185">Reference proteome</keyword>
<dbReference type="GO" id="GO:0005694">
    <property type="term" value="C:chromosome"/>
    <property type="evidence" value="ECO:0007669"/>
    <property type="project" value="TreeGrafter"/>
</dbReference>
<dbReference type="AlphaFoldDB" id="A0A840C3I0"/>
<dbReference type="CDD" id="cd16409">
    <property type="entry name" value="ParB_N_like"/>
    <property type="match status" value="1"/>
</dbReference>
<feature type="domain" description="ParB-like N-terminal" evidence="1">
    <location>
        <begin position="6"/>
        <end position="95"/>
    </location>
</feature>
<dbReference type="RefSeq" id="WP_183317193.1">
    <property type="nucleotide sequence ID" value="NZ_JACIEN010000003.1"/>
</dbReference>
<reference evidence="2 3" key="1">
    <citation type="submission" date="2020-08" db="EMBL/GenBank/DDBJ databases">
        <title>Genomic Encyclopedia of Type Strains, Phase IV (KMG-IV): sequencing the most valuable type-strain genomes for metagenomic binning, comparative biology and taxonomic classification.</title>
        <authorList>
            <person name="Goeker M."/>
        </authorList>
    </citation>
    <scope>NUCLEOTIDE SEQUENCE [LARGE SCALE GENOMIC DNA]</scope>
    <source>
        <strain evidence="2 3">DSM 103737</strain>
    </source>
</reference>
<dbReference type="Gene3D" id="1.10.10.2830">
    <property type="match status" value="1"/>
</dbReference>
<sequence>MGLTVQNIPLDKIITSDRLRQVDNDWVVGIAQSMDINGQQTPIMVTSPDKKGRHSLIAGMHRLEAARMLGWTEIAATVFSGSKLEARLREIDENLMRRELSPLDHAAHLAERKRIYEELYPETRQGEAGAAARWMQRTKLSFASEVAEKLRVSERDVRRSIARYSKISPDVRARIAGTWIADKGVDLDALAKLGPDEQRAVVDMILAGGDAPKSVGAAVKALRGEREAKPSEADQQYEALLKAWRRAGARSRAEFLAYLEAQGFVFLTQAAA</sequence>
<comment type="caution">
    <text evidence="2">The sequence shown here is derived from an EMBL/GenBank/DDBJ whole genome shotgun (WGS) entry which is preliminary data.</text>
</comment>
<dbReference type="EMBL" id="JACIEN010000003">
    <property type="protein sequence ID" value="MBB4018198.1"/>
    <property type="molecule type" value="Genomic_DNA"/>
</dbReference>
<dbReference type="GO" id="GO:0007059">
    <property type="term" value="P:chromosome segregation"/>
    <property type="evidence" value="ECO:0007669"/>
    <property type="project" value="TreeGrafter"/>
</dbReference>
<dbReference type="SUPFAM" id="SSF110849">
    <property type="entry name" value="ParB/Sulfiredoxin"/>
    <property type="match status" value="1"/>
</dbReference>
<dbReference type="Pfam" id="PF02195">
    <property type="entry name" value="ParB_N"/>
    <property type="match status" value="1"/>
</dbReference>
<accession>A0A840C3I0</accession>
<proteinExistence type="predicted"/>
<dbReference type="PANTHER" id="PTHR33375:SF1">
    <property type="entry name" value="CHROMOSOME-PARTITIONING PROTEIN PARB-RELATED"/>
    <property type="match status" value="1"/>
</dbReference>
<protein>
    <submittedName>
        <fullName evidence="2">ParB family chromosome partitioning protein</fullName>
    </submittedName>
</protein>
<dbReference type="InterPro" id="IPR003115">
    <property type="entry name" value="ParB_N"/>
</dbReference>
<evidence type="ECO:0000313" key="3">
    <source>
        <dbReference type="Proteomes" id="UP000577362"/>
    </source>
</evidence>
<gene>
    <name evidence="2" type="ORF">GGR16_003232</name>
</gene>
<dbReference type="Proteomes" id="UP000577362">
    <property type="component" value="Unassembled WGS sequence"/>
</dbReference>
<dbReference type="PANTHER" id="PTHR33375">
    <property type="entry name" value="CHROMOSOME-PARTITIONING PROTEIN PARB-RELATED"/>
    <property type="match status" value="1"/>
</dbReference>
<dbReference type="Gene3D" id="3.90.1530.30">
    <property type="match status" value="1"/>
</dbReference>
<name>A0A840C3I0_9HYPH</name>
<dbReference type="SMART" id="SM00470">
    <property type="entry name" value="ParB"/>
    <property type="match status" value="1"/>
</dbReference>
<evidence type="ECO:0000259" key="1">
    <source>
        <dbReference type="SMART" id="SM00470"/>
    </source>
</evidence>
<dbReference type="InterPro" id="IPR036086">
    <property type="entry name" value="ParB/Sulfiredoxin_sf"/>
</dbReference>
<evidence type="ECO:0000313" key="2">
    <source>
        <dbReference type="EMBL" id="MBB4018198.1"/>
    </source>
</evidence>